<keyword evidence="4" id="KW-1185">Reference proteome</keyword>
<feature type="region of interest" description="Disordered" evidence="2">
    <location>
        <begin position="144"/>
        <end position="174"/>
    </location>
</feature>
<evidence type="ECO:0000256" key="1">
    <source>
        <dbReference type="ARBA" id="ARBA00022795"/>
    </source>
</evidence>
<dbReference type="InterPro" id="IPR007809">
    <property type="entry name" value="FlgN-like"/>
</dbReference>
<protein>
    <recommendedName>
        <fullName evidence="5">FlgN protein</fullName>
    </recommendedName>
</protein>
<dbReference type="Pfam" id="PF05130">
    <property type="entry name" value="FlgN"/>
    <property type="match status" value="1"/>
</dbReference>
<dbReference type="AlphaFoldDB" id="A0AA35G941"/>
<evidence type="ECO:0008006" key="5">
    <source>
        <dbReference type="Google" id="ProtNLM"/>
    </source>
</evidence>
<dbReference type="RefSeq" id="WP_264842373.1">
    <property type="nucleotide sequence ID" value="NZ_AP025628.1"/>
</dbReference>
<accession>A0AA35G941</accession>
<gene>
    <name evidence="3" type="ORF">caldi_28350</name>
</gene>
<reference evidence="3" key="1">
    <citation type="submission" date="2022-03" db="EMBL/GenBank/DDBJ databases">
        <title>Complete genome sequence of Caldinitratiruptor microaerophilus.</title>
        <authorList>
            <person name="Mukaiyama R."/>
            <person name="Nishiyama T."/>
            <person name="Ueda K."/>
        </authorList>
    </citation>
    <scope>NUCLEOTIDE SEQUENCE</scope>
    <source>
        <strain evidence="3">JCM 16183</strain>
    </source>
</reference>
<evidence type="ECO:0000313" key="4">
    <source>
        <dbReference type="Proteomes" id="UP001163687"/>
    </source>
</evidence>
<keyword evidence="1" id="KW-1005">Bacterial flagellum biogenesis</keyword>
<dbReference type="EMBL" id="AP025628">
    <property type="protein sequence ID" value="BDG61745.1"/>
    <property type="molecule type" value="Genomic_DNA"/>
</dbReference>
<dbReference type="SUPFAM" id="SSF140566">
    <property type="entry name" value="FlgN-like"/>
    <property type="match status" value="1"/>
</dbReference>
<dbReference type="KEGG" id="cmic:caldi_28350"/>
<name>A0AA35G941_9FIRM</name>
<dbReference type="Proteomes" id="UP001163687">
    <property type="component" value="Chromosome"/>
</dbReference>
<dbReference type="GO" id="GO:0044780">
    <property type="term" value="P:bacterial-type flagellum assembly"/>
    <property type="evidence" value="ECO:0007669"/>
    <property type="project" value="InterPro"/>
</dbReference>
<organism evidence="3 4">
    <name type="scientific">Caldinitratiruptor microaerophilus</name>
    <dbReference type="NCBI Taxonomy" id="671077"/>
    <lineage>
        <taxon>Bacteria</taxon>
        <taxon>Bacillati</taxon>
        <taxon>Bacillota</taxon>
        <taxon>Clostridia</taxon>
        <taxon>Eubacteriales</taxon>
        <taxon>Symbiobacteriaceae</taxon>
        <taxon>Caldinitratiruptor</taxon>
    </lineage>
</organism>
<dbReference type="InterPro" id="IPR036679">
    <property type="entry name" value="FlgN-like_sf"/>
</dbReference>
<sequence length="174" mass="19574">MPAETSTHVRELMEAMEAQLSILDDLLAIQRKKTDVLVAGRADELEVLVRGEQVLIWRLARAEERRQHLQEALAGALGIPPQELTLRRLVEEAGADLRQPLEAIQDRYARTVTELQKCNSLNHDLIQNALAYVDFALSLLQGPPPQGDTYTPDGRRRSAVVRPSVRRPRLDGRT</sequence>
<dbReference type="Gene3D" id="1.20.58.300">
    <property type="entry name" value="FlgN-like"/>
    <property type="match status" value="1"/>
</dbReference>
<evidence type="ECO:0000256" key="2">
    <source>
        <dbReference type="SAM" id="MobiDB-lite"/>
    </source>
</evidence>
<proteinExistence type="predicted"/>
<evidence type="ECO:0000313" key="3">
    <source>
        <dbReference type="EMBL" id="BDG61745.1"/>
    </source>
</evidence>